<accession>A0A699GSW6</accession>
<feature type="compositionally biased region" description="Polar residues" evidence="1">
    <location>
        <begin position="159"/>
        <end position="173"/>
    </location>
</feature>
<comment type="caution">
    <text evidence="2">The sequence shown here is derived from an EMBL/GenBank/DDBJ whole genome shotgun (WGS) entry which is preliminary data.</text>
</comment>
<sequence length="411" mass="45342">MVEVVVVFGSQGGGGGDLDVFLDLHVRPSPYLMITVTIGVGEQATQVIREKTDEEFTDVENSKELADIQAINILNVECTTPYAEPLAITTTTTFKVSHEDAYDFDVDEAPHAATSFMANRRLVHLIERAVIMSQRSQSKLKDQLQGKDESIRKLKAQISNMKESKASNSNVSSGAVIPEKPKVPGSGLYVVTPKYVPPQKRLNREVNTPLTRKEIVSLVKKTNVSVNMSTRIKYVPEASKSKSKSEKKTHRNLPARSENVERVETPLRNLNKNNHGDSSLSVKHTSFISMSVSVCKTCHECLVFGNHDKCVVKNLKSANAKNPKINNDANVKQIWKVSGKVFASVVPLEKSRSVSTSEPAKNVIVTPRFSKKPLTSYKRKDRKIKDTSTGSPPNAVRQAINDPVIANDLPV</sequence>
<feature type="region of interest" description="Disordered" evidence="1">
    <location>
        <begin position="159"/>
        <end position="178"/>
    </location>
</feature>
<organism evidence="2">
    <name type="scientific">Tanacetum cinerariifolium</name>
    <name type="common">Dalmatian daisy</name>
    <name type="synonym">Chrysanthemum cinerariifolium</name>
    <dbReference type="NCBI Taxonomy" id="118510"/>
    <lineage>
        <taxon>Eukaryota</taxon>
        <taxon>Viridiplantae</taxon>
        <taxon>Streptophyta</taxon>
        <taxon>Embryophyta</taxon>
        <taxon>Tracheophyta</taxon>
        <taxon>Spermatophyta</taxon>
        <taxon>Magnoliopsida</taxon>
        <taxon>eudicotyledons</taxon>
        <taxon>Gunneridae</taxon>
        <taxon>Pentapetalae</taxon>
        <taxon>asterids</taxon>
        <taxon>campanulids</taxon>
        <taxon>Asterales</taxon>
        <taxon>Asteraceae</taxon>
        <taxon>Asteroideae</taxon>
        <taxon>Anthemideae</taxon>
        <taxon>Anthemidinae</taxon>
        <taxon>Tanacetum</taxon>
    </lineage>
</organism>
<name>A0A699GSW6_TANCI</name>
<dbReference type="AlphaFoldDB" id="A0A699GSW6"/>
<reference evidence="2" key="1">
    <citation type="journal article" date="2019" name="Sci. Rep.">
        <title>Draft genome of Tanacetum cinerariifolium, the natural source of mosquito coil.</title>
        <authorList>
            <person name="Yamashiro T."/>
            <person name="Shiraishi A."/>
            <person name="Satake H."/>
            <person name="Nakayama K."/>
        </authorList>
    </citation>
    <scope>NUCLEOTIDE SEQUENCE</scope>
</reference>
<evidence type="ECO:0000313" key="2">
    <source>
        <dbReference type="EMBL" id="GEV57647.1"/>
    </source>
</evidence>
<protein>
    <submittedName>
        <fullName evidence="2">Uncharacterized protein</fullName>
    </submittedName>
</protein>
<evidence type="ECO:0000256" key="1">
    <source>
        <dbReference type="SAM" id="MobiDB-lite"/>
    </source>
</evidence>
<gene>
    <name evidence="2" type="ORF">Tci_129624</name>
</gene>
<feature type="region of interest" description="Disordered" evidence="1">
    <location>
        <begin position="235"/>
        <end position="259"/>
    </location>
</feature>
<dbReference type="EMBL" id="BKCJ010027595">
    <property type="protein sequence ID" value="GEV57647.1"/>
    <property type="molecule type" value="Genomic_DNA"/>
</dbReference>
<proteinExistence type="predicted"/>
<feature type="region of interest" description="Disordered" evidence="1">
    <location>
        <begin position="374"/>
        <end position="402"/>
    </location>
</feature>